<accession>A0ABR6VQH3</accession>
<organism evidence="1 2">
    <name type="scientific">Rufibacter sediminis</name>
    <dbReference type="NCBI Taxonomy" id="2762756"/>
    <lineage>
        <taxon>Bacteria</taxon>
        <taxon>Pseudomonadati</taxon>
        <taxon>Bacteroidota</taxon>
        <taxon>Cytophagia</taxon>
        <taxon>Cytophagales</taxon>
        <taxon>Hymenobacteraceae</taxon>
        <taxon>Rufibacter</taxon>
    </lineage>
</organism>
<evidence type="ECO:0000313" key="1">
    <source>
        <dbReference type="EMBL" id="MBC3539449.1"/>
    </source>
</evidence>
<dbReference type="RefSeq" id="WP_186635154.1">
    <property type="nucleotide sequence ID" value="NZ_JACOAF010000020.1"/>
</dbReference>
<keyword evidence="2" id="KW-1185">Reference proteome</keyword>
<gene>
    <name evidence="1" type="ORF">H7U12_07125</name>
</gene>
<proteinExistence type="predicted"/>
<protein>
    <submittedName>
        <fullName evidence="1">Uncharacterized protein</fullName>
    </submittedName>
</protein>
<evidence type="ECO:0000313" key="2">
    <source>
        <dbReference type="Proteomes" id="UP000659698"/>
    </source>
</evidence>
<reference evidence="1 2" key="1">
    <citation type="journal article" date="2019" name="Int. J. Syst. Evol. Microbiol.">
        <title>Rufibacter sediminis sp. nov., isolated from freshwater lake sediment.</title>
        <authorList>
            <person name="Qu J.H."/>
            <person name="Zhang L.J."/>
            <person name="Fu Y.H."/>
            <person name="Li H.F."/>
        </authorList>
    </citation>
    <scope>NUCLEOTIDE SEQUENCE [LARGE SCALE GENOMIC DNA]</scope>
    <source>
        <strain evidence="1 2">H-1</strain>
    </source>
</reference>
<comment type="caution">
    <text evidence="1">The sequence shown here is derived from an EMBL/GenBank/DDBJ whole genome shotgun (WGS) entry which is preliminary data.</text>
</comment>
<name>A0ABR6VQH3_9BACT</name>
<dbReference type="EMBL" id="JACOAF010000020">
    <property type="protein sequence ID" value="MBC3539449.1"/>
    <property type="molecule type" value="Genomic_DNA"/>
</dbReference>
<dbReference type="Proteomes" id="UP000659698">
    <property type="component" value="Unassembled WGS sequence"/>
</dbReference>
<sequence length="167" mass="19576">MKIESNSHLNSYLNQIQYKLESTETDLPEELEKLIDSGFRIEQDCILIKDFQYFGPGDLDTDFKKCEYEVFLNDIHVDDYYKHLNSELEYLPIGLKLAKRLHHKLTSSFDADFRIVVSFCETTYSGEEIDVYGGCVVKFHKIRPSKDDEFKFSNLENFESEAVMTIE</sequence>